<sequence>IHLAVDAHGNPIRFIITDGVTHDVKAAPDLIDTLDLSDVVILGADKGYDSQCFREKVEESQTIANIPRKRNTKLSNEHMDWHLYKSRHLVENAFCRIKHYRGIATRYEKLKRNYENLVALAFAYHWLKL</sequence>
<dbReference type="EMBL" id="JAYMRW010000053">
    <property type="protein sequence ID" value="MEM5453206.1"/>
    <property type="molecule type" value="Genomic_DNA"/>
</dbReference>
<dbReference type="Pfam" id="PF01609">
    <property type="entry name" value="DDE_Tnp_1"/>
    <property type="match status" value="1"/>
</dbReference>
<feature type="domain" description="Transposase IS4-like" evidence="1">
    <location>
        <begin position="1"/>
        <end position="124"/>
    </location>
</feature>
<proteinExistence type="predicted"/>
<keyword evidence="3" id="KW-1185">Reference proteome</keyword>
<accession>A0ABU9SPC5</accession>
<dbReference type="PANTHER" id="PTHR30007:SF1">
    <property type="entry name" value="BLR1914 PROTEIN"/>
    <property type="match status" value="1"/>
</dbReference>
<evidence type="ECO:0000259" key="1">
    <source>
        <dbReference type="Pfam" id="PF01609"/>
    </source>
</evidence>
<comment type="caution">
    <text evidence="2">The sequence shown here is derived from an EMBL/GenBank/DDBJ whole genome shotgun (WGS) entry which is preliminary data.</text>
</comment>
<dbReference type="PANTHER" id="PTHR30007">
    <property type="entry name" value="PHP DOMAIN PROTEIN"/>
    <property type="match status" value="1"/>
</dbReference>
<organism evidence="2 3">
    <name type="scientific">Paraburkholderia guartelaensis</name>
    <dbReference type="NCBI Taxonomy" id="2546446"/>
    <lineage>
        <taxon>Bacteria</taxon>
        <taxon>Pseudomonadati</taxon>
        <taxon>Pseudomonadota</taxon>
        <taxon>Betaproteobacteria</taxon>
        <taxon>Burkholderiales</taxon>
        <taxon>Burkholderiaceae</taxon>
        <taxon>Paraburkholderia</taxon>
    </lineage>
</organism>
<feature type="non-terminal residue" evidence="2">
    <location>
        <position position="1"/>
    </location>
</feature>
<dbReference type="Proteomes" id="UP001390669">
    <property type="component" value="Unassembled WGS sequence"/>
</dbReference>
<dbReference type="NCBIfam" id="NF033580">
    <property type="entry name" value="transpos_IS5_3"/>
    <property type="match status" value="1"/>
</dbReference>
<name>A0ABU9SPC5_9BURK</name>
<evidence type="ECO:0000313" key="3">
    <source>
        <dbReference type="Proteomes" id="UP001390669"/>
    </source>
</evidence>
<reference evidence="2 3" key="1">
    <citation type="submission" date="2024-01" db="EMBL/GenBank/DDBJ databases">
        <title>The diversity of rhizobia nodulating Mimosa spp. in eleven states of Brazil covering several biomes is determined by host plant, location, and edaphic factors.</title>
        <authorList>
            <person name="Rouws L."/>
            <person name="Barauna A."/>
            <person name="Beukes C."/>
            <person name="De Faria S.M."/>
            <person name="Gross E."/>
            <person name="Dos Reis Junior F.B."/>
            <person name="Simon M."/>
            <person name="Maluk M."/>
            <person name="Odee D.W."/>
            <person name="Kenicer G."/>
            <person name="Young J.P.W."/>
            <person name="Reis V.M."/>
            <person name="Zilli J."/>
            <person name="James E.K."/>
        </authorList>
    </citation>
    <scope>NUCLEOTIDE SEQUENCE [LARGE SCALE GENOMIC DNA]</scope>
    <source>
        <strain evidence="2 3">JPY164</strain>
    </source>
</reference>
<gene>
    <name evidence="2" type="ORF">VSR33_38175</name>
</gene>
<dbReference type="RefSeq" id="WP_406954434.1">
    <property type="nucleotide sequence ID" value="NZ_JAYMRW010000053.1"/>
</dbReference>
<dbReference type="InterPro" id="IPR002559">
    <property type="entry name" value="Transposase_11"/>
</dbReference>
<protein>
    <submittedName>
        <fullName evidence="2">IS5 family transposase</fullName>
    </submittedName>
</protein>
<evidence type="ECO:0000313" key="2">
    <source>
        <dbReference type="EMBL" id="MEM5453206.1"/>
    </source>
</evidence>